<keyword evidence="3" id="KW-1185">Reference proteome</keyword>
<dbReference type="InterPro" id="IPR049072">
    <property type="entry name" value="MPH2_C"/>
</dbReference>
<evidence type="ECO:0000259" key="1">
    <source>
        <dbReference type="Pfam" id="PF20675"/>
    </source>
</evidence>
<organism evidence="2 3">
    <name type="scientific">Symbiochloris irregularis</name>
    <dbReference type="NCBI Taxonomy" id="706552"/>
    <lineage>
        <taxon>Eukaryota</taxon>
        <taxon>Viridiplantae</taxon>
        <taxon>Chlorophyta</taxon>
        <taxon>core chlorophytes</taxon>
        <taxon>Trebouxiophyceae</taxon>
        <taxon>Trebouxiales</taxon>
        <taxon>Trebouxiaceae</taxon>
        <taxon>Symbiochloris</taxon>
    </lineage>
</organism>
<name>A0AAW1PZY2_9CHLO</name>
<accession>A0AAW1PZY2</accession>
<dbReference type="Pfam" id="PF20675">
    <property type="entry name" value="MPH2"/>
    <property type="match status" value="1"/>
</dbReference>
<comment type="caution">
    <text evidence="2">The sequence shown here is derived from an EMBL/GenBank/DDBJ whole genome shotgun (WGS) entry which is preliminary data.</text>
</comment>
<dbReference type="PANTHER" id="PTHR35742">
    <property type="entry name" value="THYLAKOID LUMENAL 16.5 KDA PROTEIN, CHLOROPLASTIC"/>
    <property type="match status" value="1"/>
</dbReference>
<proteinExistence type="predicted"/>
<dbReference type="Proteomes" id="UP001465755">
    <property type="component" value="Unassembled WGS sequence"/>
</dbReference>
<feature type="domain" description="Maintenance of Photosystem II under High light 2 C-terminal" evidence="1">
    <location>
        <begin position="10"/>
        <end position="100"/>
    </location>
</feature>
<dbReference type="PANTHER" id="PTHR35742:SF1">
    <property type="entry name" value="THYLAKOID LUMENAL 16.5 KDA PROTEIN, CHLOROPLASTIC"/>
    <property type="match status" value="1"/>
</dbReference>
<dbReference type="AlphaFoldDB" id="A0AAW1PZY2"/>
<dbReference type="InterPro" id="IPR038862">
    <property type="entry name" value="MPH2"/>
</dbReference>
<evidence type="ECO:0000313" key="2">
    <source>
        <dbReference type="EMBL" id="KAK9813642.1"/>
    </source>
</evidence>
<evidence type="ECO:0000313" key="3">
    <source>
        <dbReference type="Proteomes" id="UP001465755"/>
    </source>
</evidence>
<sequence>MTLRAFRGHINRLAKSGSEIDTNKLSDAATTLNDKWVSQFETAASNIAAGDSNKSAGQVLQAIQSLKSSAKGGDLKDAKRKYVAAVSAIQNWVGASGVEGIRGL</sequence>
<dbReference type="GO" id="GO:0010206">
    <property type="term" value="P:photosystem II repair"/>
    <property type="evidence" value="ECO:0007669"/>
    <property type="project" value="InterPro"/>
</dbReference>
<reference evidence="2 3" key="1">
    <citation type="journal article" date="2024" name="Nat. Commun.">
        <title>Phylogenomics reveals the evolutionary origins of lichenization in chlorophyte algae.</title>
        <authorList>
            <person name="Puginier C."/>
            <person name="Libourel C."/>
            <person name="Otte J."/>
            <person name="Skaloud P."/>
            <person name="Haon M."/>
            <person name="Grisel S."/>
            <person name="Petersen M."/>
            <person name="Berrin J.G."/>
            <person name="Delaux P.M."/>
            <person name="Dal Grande F."/>
            <person name="Keller J."/>
        </authorList>
    </citation>
    <scope>NUCLEOTIDE SEQUENCE [LARGE SCALE GENOMIC DNA]</scope>
    <source>
        <strain evidence="2 3">SAG 2036</strain>
    </source>
</reference>
<protein>
    <recommendedName>
        <fullName evidence="1">Maintenance of Photosystem II under High light 2 C-terminal domain-containing protein</fullName>
    </recommendedName>
</protein>
<gene>
    <name evidence="2" type="ORF">WJX73_001160</name>
</gene>
<dbReference type="EMBL" id="JALJOQ010000003">
    <property type="protein sequence ID" value="KAK9813642.1"/>
    <property type="molecule type" value="Genomic_DNA"/>
</dbReference>